<reference evidence="2" key="1">
    <citation type="submission" date="2017-07" db="EMBL/GenBank/DDBJ databases">
        <title>Leptospira spp. isolated from tropical soils.</title>
        <authorList>
            <person name="Thibeaux R."/>
            <person name="Iraola G."/>
            <person name="Ferres I."/>
            <person name="Bierque E."/>
            <person name="Girault D."/>
            <person name="Soupe-Gilbert M.-E."/>
            <person name="Picardeau M."/>
            <person name="Goarant C."/>
        </authorList>
    </citation>
    <scope>NUCLEOTIDE SEQUENCE [LARGE SCALE GENOMIC DNA]</scope>
    <source>
        <strain evidence="2">ATI7-C-A5</strain>
    </source>
</reference>
<gene>
    <name evidence="1" type="ORF">CH379_013395</name>
    <name evidence="2" type="ORF">CH379_05610</name>
</gene>
<dbReference type="EMBL" id="NPEF02000015">
    <property type="protein sequence ID" value="MDV6236619.1"/>
    <property type="molecule type" value="Genomic_DNA"/>
</dbReference>
<dbReference type="AlphaFoldDB" id="A0A2N0BNK4"/>
<proteinExistence type="predicted"/>
<keyword evidence="3" id="KW-1185">Reference proteome</keyword>
<evidence type="ECO:0000313" key="1">
    <source>
        <dbReference type="EMBL" id="MDV6236619.1"/>
    </source>
</evidence>
<dbReference type="Proteomes" id="UP000232122">
    <property type="component" value="Unassembled WGS sequence"/>
</dbReference>
<accession>A0A2N0BBD6</accession>
<protein>
    <recommendedName>
        <fullName evidence="4">DUF403 domain-containing protein</fullName>
    </recommendedName>
</protein>
<evidence type="ECO:0000313" key="3">
    <source>
        <dbReference type="Proteomes" id="UP000232122"/>
    </source>
</evidence>
<evidence type="ECO:0008006" key="4">
    <source>
        <dbReference type="Google" id="ProtNLM"/>
    </source>
</evidence>
<dbReference type="RefSeq" id="WP_100746069.1">
    <property type="nucleotide sequence ID" value="NZ_NPEF02000015.1"/>
</dbReference>
<name>A0A2N0BNK4_9LEPT</name>
<reference evidence="1 3" key="2">
    <citation type="journal article" date="2018" name="Microb. Genom.">
        <title>Deciphering the unexplored Leptospira diversity from soils uncovers genomic evolution to virulence.</title>
        <authorList>
            <person name="Thibeaux R."/>
            <person name="Iraola G."/>
            <person name="Ferres I."/>
            <person name="Bierque E."/>
            <person name="Girault D."/>
            <person name="Soupe-Gilbert M.E."/>
            <person name="Picardeau M."/>
            <person name="Goarant C."/>
        </authorList>
    </citation>
    <scope>NUCLEOTIDE SEQUENCE [LARGE SCALE GENOMIC DNA]</scope>
    <source>
        <strain evidence="1 3">ATI7-C-A5</strain>
    </source>
</reference>
<reference evidence="1" key="3">
    <citation type="submission" date="2023-10" db="EMBL/GenBank/DDBJ databases">
        <authorList>
            <person name="Picardeau M."/>
            <person name="Thibeaux R."/>
        </authorList>
    </citation>
    <scope>NUCLEOTIDE SEQUENCE</scope>
    <source>
        <strain evidence="1">ATI7-C-A5</strain>
    </source>
</reference>
<organism evidence="2">
    <name type="scientific">Leptospira ellisii</name>
    <dbReference type="NCBI Taxonomy" id="2023197"/>
    <lineage>
        <taxon>Bacteria</taxon>
        <taxon>Pseudomonadati</taxon>
        <taxon>Spirochaetota</taxon>
        <taxon>Spirochaetia</taxon>
        <taxon>Leptospirales</taxon>
        <taxon>Leptospiraceae</taxon>
        <taxon>Leptospira</taxon>
    </lineage>
</organism>
<evidence type="ECO:0000313" key="2">
    <source>
        <dbReference type="EMBL" id="PJZ93860.1"/>
    </source>
</evidence>
<sequence length="176" mass="19940">MAIDEIDNVADLIDNYAKSIAGLELAVAALNIRLNASPLINFRDALFHFRKLCQSIVNSKEYYQNLGAVDEHLARGAKDILVHLAFILRLRIRYLTQNDTAILLRAKKDRFKLNKVANRLGNLDLKLRHNFGSYNPEIIAKSVDVLTSSINETETILGSLGLNSSLRERFEKNFQK</sequence>
<comment type="caution">
    <text evidence="2">The sequence shown here is derived from an EMBL/GenBank/DDBJ whole genome shotgun (WGS) entry which is preliminary data.</text>
</comment>
<dbReference type="EMBL" id="NPEF01000039">
    <property type="protein sequence ID" value="PJZ93860.1"/>
    <property type="molecule type" value="Genomic_DNA"/>
</dbReference>
<accession>A0A2N0BNK4</accession>